<dbReference type="GeneID" id="19238317"/>
<dbReference type="eggNOG" id="ENOG502SKTM">
    <property type="taxonomic scope" value="Eukaryota"/>
</dbReference>
<accession>U1G183</accession>
<gene>
    <name evidence="1" type="ORF">EPUS_03271</name>
</gene>
<name>U1G183_ENDPU</name>
<protein>
    <submittedName>
        <fullName evidence="1">Uncharacterized protein</fullName>
    </submittedName>
</protein>
<evidence type="ECO:0000313" key="2">
    <source>
        <dbReference type="Proteomes" id="UP000019373"/>
    </source>
</evidence>
<dbReference type="RefSeq" id="XP_007803286.1">
    <property type="nucleotide sequence ID" value="XM_007805095.1"/>
</dbReference>
<dbReference type="Proteomes" id="UP000019373">
    <property type="component" value="Unassembled WGS sequence"/>
</dbReference>
<dbReference type="HOGENOM" id="CLU_1927576_0_0_1"/>
<dbReference type="OrthoDB" id="5046242at2759"/>
<dbReference type="EMBL" id="KE721267">
    <property type="protein sequence ID" value="ERF70992.1"/>
    <property type="molecule type" value="Genomic_DNA"/>
</dbReference>
<proteinExistence type="predicted"/>
<sequence>MVLQGCKVADSMGKVVDSMRRRKPYFEVPMVDLWEEEQASERLDGIYGSDLRKAMTTGVGHLANAFPDLREDRKAKLIGPNLEGVGWYPTVNEDSRAAGRPSKYCRRCVRSVQGHRGGHDKWALWCFRGIG</sequence>
<evidence type="ECO:0000313" key="1">
    <source>
        <dbReference type="EMBL" id="ERF70992.1"/>
    </source>
</evidence>
<dbReference type="AlphaFoldDB" id="U1G183"/>
<organism evidence="1 2">
    <name type="scientific">Endocarpon pusillum (strain Z07020 / HMAS-L-300199)</name>
    <name type="common">Lichen-forming fungus</name>
    <dbReference type="NCBI Taxonomy" id="1263415"/>
    <lineage>
        <taxon>Eukaryota</taxon>
        <taxon>Fungi</taxon>
        <taxon>Dikarya</taxon>
        <taxon>Ascomycota</taxon>
        <taxon>Pezizomycotina</taxon>
        <taxon>Eurotiomycetes</taxon>
        <taxon>Chaetothyriomycetidae</taxon>
        <taxon>Verrucariales</taxon>
        <taxon>Verrucariaceae</taxon>
        <taxon>Endocarpon</taxon>
    </lineage>
</organism>
<reference evidence="2" key="1">
    <citation type="journal article" date="2014" name="BMC Genomics">
        <title>Genome characteristics reveal the impact of lichenization on lichen-forming fungus Endocarpon pusillum Hedwig (Verrucariales, Ascomycota).</title>
        <authorList>
            <person name="Wang Y.-Y."/>
            <person name="Liu B."/>
            <person name="Zhang X.-Y."/>
            <person name="Zhou Q.-M."/>
            <person name="Zhang T."/>
            <person name="Li H."/>
            <person name="Yu Y.-F."/>
            <person name="Zhang X.-L."/>
            <person name="Hao X.-Y."/>
            <person name="Wang M."/>
            <person name="Wang L."/>
            <person name="Wei J.-C."/>
        </authorList>
    </citation>
    <scope>NUCLEOTIDE SEQUENCE [LARGE SCALE GENOMIC DNA]</scope>
    <source>
        <strain evidence="2">Z07020 / HMAS-L-300199</strain>
    </source>
</reference>
<keyword evidence="2" id="KW-1185">Reference proteome</keyword>